<dbReference type="InterPro" id="IPR001128">
    <property type="entry name" value="Cyt_P450"/>
</dbReference>
<dbReference type="Pfam" id="PF00067">
    <property type="entry name" value="p450"/>
    <property type="match status" value="1"/>
</dbReference>
<dbReference type="PROSITE" id="PS00086">
    <property type="entry name" value="CYTOCHROME_P450"/>
    <property type="match status" value="1"/>
</dbReference>
<evidence type="ECO:0000313" key="16">
    <source>
        <dbReference type="EMBL" id="JAT09574.1"/>
    </source>
</evidence>
<dbReference type="GO" id="GO:0005789">
    <property type="term" value="C:endoplasmic reticulum membrane"/>
    <property type="evidence" value="ECO:0007669"/>
    <property type="project" value="UniProtKB-SubCell"/>
</dbReference>
<evidence type="ECO:0008006" key="17">
    <source>
        <dbReference type="Google" id="ProtNLM"/>
    </source>
</evidence>
<evidence type="ECO:0000256" key="8">
    <source>
        <dbReference type="ARBA" id="ARBA00022848"/>
    </source>
</evidence>
<dbReference type="Gene3D" id="1.10.630.10">
    <property type="entry name" value="Cytochrome P450"/>
    <property type="match status" value="1"/>
</dbReference>
<dbReference type="InterPro" id="IPR017972">
    <property type="entry name" value="Cyt_P450_CS"/>
</dbReference>
<dbReference type="PANTHER" id="PTHR24292:SF100">
    <property type="entry name" value="CYTOCHROME P450 6A16, ISOFORM B-RELATED"/>
    <property type="match status" value="1"/>
</dbReference>
<evidence type="ECO:0000256" key="3">
    <source>
        <dbReference type="ARBA" id="ARBA00004406"/>
    </source>
</evidence>
<proteinExistence type="inferred from homology"/>
<gene>
    <name evidence="16" type="ORF">g.47932</name>
</gene>
<dbReference type="GO" id="GO:0020037">
    <property type="term" value="F:heme binding"/>
    <property type="evidence" value="ECO:0007669"/>
    <property type="project" value="InterPro"/>
</dbReference>
<dbReference type="PRINTS" id="PR00385">
    <property type="entry name" value="P450"/>
</dbReference>
<dbReference type="SUPFAM" id="SSF48264">
    <property type="entry name" value="Cytochrome P450"/>
    <property type="match status" value="1"/>
</dbReference>
<accession>A0A1B6KEG7</accession>
<keyword evidence="5 13" id="KW-0349">Heme</keyword>
<dbReference type="PRINTS" id="PR00463">
    <property type="entry name" value="EP450I"/>
</dbReference>
<dbReference type="PANTHER" id="PTHR24292">
    <property type="entry name" value="CYTOCHROME P450"/>
    <property type="match status" value="1"/>
</dbReference>
<feature type="transmembrane region" description="Helical" evidence="15">
    <location>
        <begin position="9"/>
        <end position="27"/>
    </location>
</feature>
<dbReference type="CDD" id="cd11056">
    <property type="entry name" value="CYP6-like"/>
    <property type="match status" value="1"/>
</dbReference>
<dbReference type="GO" id="GO:0016705">
    <property type="term" value="F:oxidoreductase activity, acting on paired donors, with incorporation or reduction of molecular oxygen"/>
    <property type="evidence" value="ECO:0007669"/>
    <property type="project" value="InterPro"/>
</dbReference>
<dbReference type="AlphaFoldDB" id="A0A1B6KEG7"/>
<reference evidence="16" key="1">
    <citation type="submission" date="2015-11" db="EMBL/GenBank/DDBJ databases">
        <title>De novo transcriptome assembly of four potential Pierce s Disease insect vectors from Arizona vineyards.</title>
        <authorList>
            <person name="Tassone E.E."/>
        </authorList>
    </citation>
    <scope>NUCLEOTIDE SEQUENCE</scope>
</reference>
<keyword evidence="12 15" id="KW-0472">Membrane</keyword>
<evidence type="ECO:0000256" key="1">
    <source>
        <dbReference type="ARBA" id="ARBA00001971"/>
    </source>
</evidence>
<dbReference type="InterPro" id="IPR050476">
    <property type="entry name" value="Insect_CytP450_Detox"/>
</dbReference>
<comment type="cofactor">
    <cofactor evidence="1 13">
        <name>heme</name>
        <dbReference type="ChEBI" id="CHEBI:30413"/>
    </cofactor>
</comment>
<comment type="similarity">
    <text evidence="4 14">Belongs to the cytochrome P450 family.</text>
</comment>
<evidence type="ECO:0000256" key="15">
    <source>
        <dbReference type="SAM" id="Phobius"/>
    </source>
</evidence>
<dbReference type="GO" id="GO:0004497">
    <property type="term" value="F:monooxygenase activity"/>
    <property type="evidence" value="ECO:0007669"/>
    <property type="project" value="UniProtKB-KW"/>
</dbReference>
<dbReference type="InterPro" id="IPR002401">
    <property type="entry name" value="Cyt_P450_E_grp-I"/>
</dbReference>
<keyword evidence="11 14" id="KW-0503">Monooxygenase</keyword>
<comment type="subcellular location">
    <subcellularLocation>
        <location evidence="3">Endoplasmic reticulum membrane</location>
        <topology evidence="3">Peripheral membrane protein</topology>
    </subcellularLocation>
    <subcellularLocation>
        <location evidence="2">Microsome membrane</location>
        <topology evidence="2">Peripheral membrane protein</topology>
    </subcellularLocation>
</comment>
<dbReference type="InterPro" id="IPR036396">
    <property type="entry name" value="Cyt_P450_sf"/>
</dbReference>
<evidence type="ECO:0000256" key="4">
    <source>
        <dbReference type="ARBA" id="ARBA00010617"/>
    </source>
</evidence>
<dbReference type="EMBL" id="GEBQ01030403">
    <property type="protein sequence ID" value="JAT09574.1"/>
    <property type="molecule type" value="Transcribed_RNA"/>
</dbReference>
<sequence>MAVITDSTFVDVLLALIPALYLLYWYITRNDDYWDKRGVPNVKKGLFMDTFIGKRSQMESVMDIYNTFSGQKFAGLFQFKRPVLMVIDPTLINKILVKDFTHFQDRGNPVVKKDMFSKNLFGLRGRVWRALRYKLTPTFTTGKLRGMFEQISKSGDNLVEKIEELSSTKDIAKDVDPKNVLFEFTLDVIASCAFGVQLKPNSPEFNRFKAIVDKLVAASPLQLLRFGIVMIAPKIAEWFNITVSSSEASEYFMNLTKATMKFRKENNIQRNDYFQLLVSLKEQEESGKDMMTHAAPPLTEEDAVINQMQYTEEDGQSLDTSEKLFSDEAISSNSVIFLTAGSETVARAIGFALFELSRHPDIQQKLQQEVDSVLSKHGSWSYEALRDMTYLDQVIQESQRMYPALPSLMRECVRSYKVPDSDLIIEKGVLVLIPVVGLHKNPQYYPDPSQFNPDRFKDNNFKPNSTFLPFGDGPRICIAMRFAVMEVKACVARIIAQYSVQLSDKTQLPLQFDVRSFITSVKGGIILSFEKRIKK</sequence>
<keyword evidence="15" id="KW-0812">Transmembrane</keyword>
<keyword evidence="9 14" id="KW-0560">Oxidoreductase</keyword>
<keyword evidence="8" id="KW-0492">Microsome</keyword>
<evidence type="ECO:0000256" key="12">
    <source>
        <dbReference type="ARBA" id="ARBA00023136"/>
    </source>
</evidence>
<evidence type="ECO:0000256" key="10">
    <source>
        <dbReference type="ARBA" id="ARBA00023004"/>
    </source>
</evidence>
<keyword evidence="15" id="KW-1133">Transmembrane helix</keyword>
<evidence type="ECO:0000256" key="7">
    <source>
        <dbReference type="ARBA" id="ARBA00022824"/>
    </source>
</evidence>
<keyword evidence="6 13" id="KW-0479">Metal-binding</keyword>
<evidence type="ECO:0000256" key="14">
    <source>
        <dbReference type="RuleBase" id="RU000461"/>
    </source>
</evidence>
<dbReference type="GO" id="GO:0005506">
    <property type="term" value="F:iron ion binding"/>
    <property type="evidence" value="ECO:0007669"/>
    <property type="project" value="InterPro"/>
</dbReference>
<feature type="binding site" description="axial binding residue" evidence="13">
    <location>
        <position position="477"/>
    </location>
    <ligand>
        <name>heme</name>
        <dbReference type="ChEBI" id="CHEBI:30413"/>
    </ligand>
    <ligandPart>
        <name>Fe</name>
        <dbReference type="ChEBI" id="CHEBI:18248"/>
    </ligandPart>
</feature>
<keyword evidence="10 13" id="KW-0408">Iron</keyword>
<name>A0A1B6KEG7_9HEMI</name>
<evidence type="ECO:0000256" key="2">
    <source>
        <dbReference type="ARBA" id="ARBA00004174"/>
    </source>
</evidence>
<keyword evidence="7" id="KW-0256">Endoplasmic reticulum</keyword>
<evidence type="ECO:0000256" key="6">
    <source>
        <dbReference type="ARBA" id="ARBA00022723"/>
    </source>
</evidence>
<evidence type="ECO:0000256" key="13">
    <source>
        <dbReference type="PIRSR" id="PIRSR602401-1"/>
    </source>
</evidence>
<organism evidence="16">
    <name type="scientific">Graphocephala atropunctata</name>
    <dbReference type="NCBI Taxonomy" id="36148"/>
    <lineage>
        <taxon>Eukaryota</taxon>
        <taxon>Metazoa</taxon>
        <taxon>Ecdysozoa</taxon>
        <taxon>Arthropoda</taxon>
        <taxon>Hexapoda</taxon>
        <taxon>Insecta</taxon>
        <taxon>Pterygota</taxon>
        <taxon>Neoptera</taxon>
        <taxon>Paraneoptera</taxon>
        <taxon>Hemiptera</taxon>
        <taxon>Auchenorrhyncha</taxon>
        <taxon>Membracoidea</taxon>
        <taxon>Cicadellidae</taxon>
        <taxon>Cicadellinae</taxon>
        <taxon>Cicadellini</taxon>
        <taxon>Graphocephala</taxon>
    </lineage>
</organism>
<evidence type="ECO:0000256" key="5">
    <source>
        <dbReference type="ARBA" id="ARBA00022617"/>
    </source>
</evidence>
<protein>
    <recommendedName>
        <fullName evidence="17">Cytochrome P450</fullName>
    </recommendedName>
</protein>
<evidence type="ECO:0000256" key="11">
    <source>
        <dbReference type="ARBA" id="ARBA00023033"/>
    </source>
</evidence>
<evidence type="ECO:0000256" key="9">
    <source>
        <dbReference type="ARBA" id="ARBA00023002"/>
    </source>
</evidence>